<organism evidence="1 2">
    <name type="scientific">Trifolium pratense</name>
    <name type="common">Red clover</name>
    <dbReference type="NCBI Taxonomy" id="57577"/>
    <lineage>
        <taxon>Eukaryota</taxon>
        <taxon>Viridiplantae</taxon>
        <taxon>Streptophyta</taxon>
        <taxon>Embryophyta</taxon>
        <taxon>Tracheophyta</taxon>
        <taxon>Spermatophyta</taxon>
        <taxon>Magnoliopsida</taxon>
        <taxon>eudicotyledons</taxon>
        <taxon>Gunneridae</taxon>
        <taxon>Pentapetalae</taxon>
        <taxon>rosids</taxon>
        <taxon>fabids</taxon>
        <taxon>Fabales</taxon>
        <taxon>Fabaceae</taxon>
        <taxon>Papilionoideae</taxon>
        <taxon>50 kb inversion clade</taxon>
        <taxon>NPAAA clade</taxon>
        <taxon>Hologalegina</taxon>
        <taxon>IRL clade</taxon>
        <taxon>Trifolieae</taxon>
        <taxon>Trifolium</taxon>
    </lineage>
</organism>
<dbReference type="AlphaFoldDB" id="A0A2K3PA09"/>
<gene>
    <name evidence="1" type="ORF">L195_g008762</name>
</gene>
<name>A0A2K3PA09_TRIPR</name>
<comment type="caution">
    <text evidence="1">The sequence shown here is derived from an EMBL/GenBank/DDBJ whole genome shotgun (WGS) entry which is preliminary data.</text>
</comment>
<reference evidence="1 2" key="2">
    <citation type="journal article" date="2017" name="Front. Plant Sci.">
        <title>Gene Classification and Mining of Molecular Markers Useful in Red Clover (Trifolium pratense) Breeding.</title>
        <authorList>
            <person name="Istvanek J."/>
            <person name="Dluhosova J."/>
            <person name="Dluhos P."/>
            <person name="Patkova L."/>
            <person name="Nedelnik J."/>
            <person name="Repkova J."/>
        </authorList>
    </citation>
    <scope>NUCLEOTIDE SEQUENCE [LARGE SCALE GENOMIC DNA]</scope>
    <source>
        <strain evidence="2">cv. Tatra</strain>
        <tissue evidence="1">Young leaves</tissue>
    </source>
</reference>
<accession>A0A2K3PA09</accession>
<protein>
    <submittedName>
        <fullName evidence="1">Uncharacterized protein</fullName>
    </submittedName>
</protein>
<reference evidence="1 2" key="1">
    <citation type="journal article" date="2014" name="Am. J. Bot.">
        <title>Genome assembly and annotation for red clover (Trifolium pratense; Fabaceae).</title>
        <authorList>
            <person name="Istvanek J."/>
            <person name="Jaros M."/>
            <person name="Krenek A."/>
            <person name="Repkova J."/>
        </authorList>
    </citation>
    <scope>NUCLEOTIDE SEQUENCE [LARGE SCALE GENOMIC DNA]</scope>
    <source>
        <strain evidence="2">cv. Tatra</strain>
        <tissue evidence="1">Young leaves</tissue>
    </source>
</reference>
<dbReference type="EMBL" id="ASHM01005068">
    <property type="protein sequence ID" value="PNY12138.1"/>
    <property type="molecule type" value="Genomic_DNA"/>
</dbReference>
<dbReference type="Proteomes" id="UP000236291">
    <property type="component" value="Unassembled WGS sequence"/>
</dbReference>
<evidence type="ECO:0000313" key="1">
    <source>
        <dbReference type="EMBL" id="PNY12138.1"/>
    </source>
</evidence>
<proteinExistence type="predicted"/>
<sequence>MTMKLAAGDIDLQGSEVSGESVSHELVVVITGAVDSELKLPCAVCFSLVDSILVAYSGILVEMYGAYSSQWN</sequence>
<evidence type="ECO:0000313" key="2">
    <source>
        <dbReference type="Proteomes" id="UP000236291"/>
    </source>
</evidence>